<evidence type="ECO:0000313" key="2">
    <source>
        <dbReference type="EMBL" id="KMZ75362.1"/>
    </source>
</evidence>
<comment type="caution">
    <text evidence="2">The sequence shown here is derived from an EMBL/GenBank/DDBJ whole genome shotgun (WGS) entry which is preliminary data.</text>
</comment>
<protein>
    <submittedName>
        <fullName evidence="2">Uncharacterized protein</fullName>
    </submittedName>
</protein>
<dbReference type="Proteomes" id="UP000036987">
    <property type="component" value="Unassembled WGS sequence"/>
</dbReference>
<feature type="transmembrane region" description="Helical" evidence="1">
    <location>
        <begin position="31"/>
        <end position="52"/>
    </location>
</feature>
<gene>
    <name evidence="2" type="ORF">ZOSMA_116G00900</name>
</gene>
<dbReference type="InterPro" id="IPR007462">
    <property type="entry name" value="COV1-like"/>
</dbReference>
<organism evidence="2 3">
    <name type="scientific">Zostera marina</name>
    <name type="common">Eelgrass</name>
    <dbReference type="NCBI Taxonomy" id="29655"/>
    <lineage>
        <taxon>Eukaryota</taxon>
        <taxon>Viridiplantae</taxon>
        <taxon>Streptophyta</taxon>
        <taxon>Embryophyta</taxon>
        <taxon>Tracheophyta</taxon>
        <taxon>Spermatophyta</taxon>
        <taxon>Magnoliopsida</taxon>
        <taxon>Liliopsida</taxon>
        <taxon>Zosteraceae</taxon>
        <taxon>Zostera</taxon>
    </lineage>
</organism>
<evidence type="ECO:0000256" key="1">
    <source>
        <dbReference type="SAM" id="Phobius"/>
    </source>
</evidence>
<dbReference type="EMBL" id="LFYR01000182">
    <property type="protein sequence ID" value="KMZ75362.1"/>
    <property type="molecule type" value="Genomic_DNA"/>
</dbReference>
<dbReference type="PANTHER" id="PTHR31876">
    <property type="entry name" value="COV-LIKE PROTEIN 1"/>
    <property type="match status" value="1"/>
</dbReference>
<dbReference type="PANTHER" id="PTHR31876:SF30">
    <property type="entry name" value="(WILD MALAYSIAN BANANA) HYPOTHETICAL PROTEIN"/>
    <property type="match status" value="1"/>
</dbReference>
<keyword evidence="1" id="KW-0472">Membrane</keyword>
<keyword evidence="1" id="KW-0812">Transmembrane</keyword>
<accession>A0A0K9Q4B1</accession>
<sequence length="53" mass="6449">MQRKQNPEREIDINMYFDYNLKQFYNVPRSWASKMFMTGCVISFPIAITFYIT</sequence>
<reference evidence="3" key="1">
    <citation type="journal article" date="2016" name="Nature">
        <title>The genome of the seagrass Zostera marina reveals angiosperm adaptation to the sea.</title>
        <authorList>
            <person name="Olsen J.L."/>
            <person name="Rouze P."/>
            <person name="Verhelst B."/>
            <person name="Lin Y.-C."/>
            <person name="Bayer T."/>
            <person name="Collen J."/>
            <person name="Dattolo E."/>
            <person name="De Paoli E."/>
            <person name="Dittami S."/>
            <person name="Maumus F."/>
            <person name="Michel G."/>
            <person name="Kersting A."/>
            <person name="Lauritano C."/>
            <person name="Lohaus R."/>
            <person name="Toepel M."/>
            <person name="Tonon T."/>
            <person name="Vanneste K."/>
            <person name="Amirebrahimi M."/>
            <person name="Brakel J."/>
            <person name="Bostroem C."/>
            <person name="Chovatia M."/>
            <person name="Grimwood J."/>
            <person name="Jenkins J.W."/>
            <person name="Jueterbock A."/>
            <person name="Mraz A."/>
            <person name="Stam W.T."/>
            <person name="Tice H."/>
            <person name="Bornberg-Bauer E."/>
            <person name="Green P.J."/>
            <person name="Pearson G.A."/>
            <person name="Procaccini G."/>
            <person name="Duarte C.M."/>
            <person name="Schmutz J."/>
            <person name="Reusch T.B.H."/>
            <person name="Van de Peer Y."/>
        </authorList>
    </citation>
    <scope>NUCLEOTIDE SEQUENCE [LARGE SCALE GENOMIC DNA]</scope>
    <source>
        <strain evidence="3">cv. Finnish</strain>
    </source>
</reference>
<name>A0A0K9Q4B1_ZOSMR</name>
<proteinExistence type="predicted"/>
<dbReference type="AlphaFoldDB" id="A0A0K9Q4B1"/>
<evidence type="ECO:0000313" key="3">
    <source>
        <dbReference type="Proteomes" id="UP000036987"/>
    </source>
</evidence>
<keyword evidence="1" id="KW-1133">Transmembrane helix</keyword>
<keyword evidence="3" id="KW-1185">Reference proteome</keyword>
<dbReference type="OrthoDB" id="1721550at2759"/>